<feature type="transmembrane region" description="Helical" evidence="5">
    <location>
        <begin position="513"/>
        <end position="533"/>
    </location>
</feature>
<dbReference type="Proteomes" id="UP001610446">
    <property type="component" value="Unassembled WGS sequence"/>
</dbReference>
<dbReference type="Gene3D" id="1.20.1250.20">
    <property type="entry name" value="MFS general substrate transporter like domains"/>
    <property type="match status" value="1"/>
</dbReference>
<protein>
    <submittedName>
        <fullName evidence="7">Major facilitator superfamily domain-containing protein</fullName>
    </submittedName>
</protein>
<evidence type="ECO:0000313" key="8">
    <source>
        <dbReference type="Proteomes" id="UP001610446"/>
    </source>
</evidence>
<dbReference type="InterPro" id="IPR020846">
    <property type="entry name" value="MFS_dom"/>
</dbReference>
<feature type="domain" description="Major facilitator superfamily (MFS) profile" evidence="6">
    <location>
        <begin position="60"/>
        <end position="538"/>
    </location>
</feature>
<keyword evidence="3 5" id="KW-1133">Transmembrane helix</keyword>
<evidence type="ECO:0000256" key="2">
    <source>
        <dbReference type="ARBA" id="ARBA00022692"/>
    </source>
</evidence>
<feature type="transmembrane region" description="Helical" evidence="5">
    <location>
        <begin position="126"/>
        <end position="148"/>
    </location>
</feature>
<feature type="transmembrane region" description="Helical" evidence="5">
    <location>
        <begin position="248"/>
        <end position="268"/>
    </location>
</feature>
<feature type="transmembrane region" description="Helical" evidence="5">
    <location>
        <begin position="443"/>
        <end position="465"/>
    </location>
</feature>
<evidence type="ECO:0000259" key="6">
    <source>
        <dbReference type="PROSITE" id="PS50850"/>
    </source>
</evidence>
<sequence>MSRKDFIGEAECVEDATKDNLSSNEPLGSFQLIDPAGEIRLVPVPSRDPNDPLRLPEWRKWMCLVTVCLYGGFGLSAIQAIAGILPVMSTYYMGLDDVTQSGGLTNSDAQHSTVPSVPGRPSYQTISQLGTLPSLFVGVGGILSVLLAEWIGSRLVMVLDSAMVVASLAWCAASNGAQRGLYSHIAARCVLGLAVGSVESLVPLMLRDIHYVHQRNSRIGAMWAVGGTCGAVIGIVSTYIVAALSWRWFYWILTIASGVCFIMVLLFIPETTWPRAPGDHVGRTTVGSDGYATPLRPTNRPYSYRYAIRMIPEHPGSLKNVIQAALDMLRCMYIPNVIWVVLLNAVFIGTSLSAGIEFGTVLVAPPYSWKQSNVGLIGIPLAISGFVVVLSGIVADRLVRLMAQRNGGMHEPEHQLVNMILPAVTGITGSLLLGITFNDPYNYHWAIPMLAYGLLQFGFVAANVTATTYTIECFPGISSALVIVVGALRNIVGFGITYGVVSFVEASGFLGCFGTYAGLLGGISLAGIPLYIYGKQLRGRMERWKVGNVSV</sequence>
<feature type="transmembrane region" description="Helical" evidence="5">
    <location>
        <begin position="155"/>
        <end position="173"/>
    </location>
</feature>
<dbReference type="InterPro" id="IPR011701">
    <property type="entry name" value="MFS"/>
</dbReference>
<dbReference type="EMBL" id="JBFXLU010000269">
    <property type="protein sequence ID" value="KAL2832206.1"/>
    <property type="molecule type" value="Genomic_DNA"/>
</dbReference>
<comment type="subcellular location">
    <subcellularLocation>
        <location evidence="1">Membrane</location>
        <topology evidence="1">Multi-pass membrane protein</topology>
    </subcellularLocation>
</comment>
<dbReference type="PANTHER" id="PTHR23502:SF164">
    <property type="entry name" value="MAJOR FACILITATOR SUPERFAMILY (MFS) PROFILE DOMAIN-CONTAINING PROTEIN"/>
    <property type="match status" value="1"/>
</dbReference>
<evidence type="ECO:0000256" key="1">
    <source>
        <dbReference type="ARBA" id="ARBA00004141"/>
    </source>
</evidence>
<accession>A0ABR4IWQ7</accession>
<dbReference type="SUPFAM" id="SSF103473">
    <property type="entry name" value="MFS general substrate transporter"/>
    <property type="match status" value="1"/>
</dbReference>
<evidence type="ECO:0000313" key="7">
    <source>
        <dbReference type="EMBL" id="KAL2832206.1"/>
    </source>
</evidence>
<dbReference type="PANTHER" id="PTHR23502">
    <property type="entry name" value="MAJOR FACILITATOR SUPERFAMILY"/>
    <property type="match status" value="1"/>
</dbReference>
<dbReference type="InterPro" id="IPR036259">
    <property type="entry name" value="MFS_trans_sf"/>
</dbReference>
<feature type="transmembrane region" description="Helical" evidence="5">
    <location>
        <begin position="61"/>
        <end position="85"/>
    </location>
</feature>
<gene>
    <name evidence="7" type="ORF">BJY01DRAFT_254025</name>
</gene>
<feature type="transmembrane region" description="Helical" evidence="5">
    <location>
        <begin position="477"/>
        <end position="501"/>
    </location>
</feature>
<keyword evidence="4 5" id="KW-0472">Membrane</keyword>
<feature type="transmembrane region" description="Helical" evidence="5">
    <location>
        <begin position="416"/>
        <end position="437"/>
    </location>
</feature>
<evidence type="ECO:0000256" key="5">
    <source>
        <dbReference type="SAM" id="Phobius"/>
    </source>
</evidence>
<proteinExistence type="predicted"/>
<feature type="transmembrane region" description="Helical" evidence="5">
    <location>
        <begin position="337"/>
        <end position="356"/>
    </location>
</feature>
<feature type="transmembrane region" description="Helical" evidence="5">
    <location>
        <begin position="218"/>
        <end position="242"/>
    </location>
</feature>
<keyword evidence="2 5" id="KW-0812">Transmembrane</keyword>
<dbReference type="Pfam" id="PF07690">
    <property type="entry name" value="MFS_1"/>
    <property type="match status" value="1"/>
</dbReference>
<dbReference type="PROSITE" id="PS50850">
    <property type="entry name" value="MFS"/>
    <property type="match status" value="1"/>
</dbReference>
<organism evidence="7 8">
    <name type="scientific">Aspergillus pseudoustus</name>
    <dbReference type="NCBI Taxonomy" id="1810923"/>
    <lineage>
        <taxon>Eukaryota</taxon>
        <taxon>Fungi</taxon>
        <taxon>Dikarya</taxon>
        <taxon>Ascomycota</taxon>
        <taxon>Pezizomycotina</taxon>
        <taxon>Eurotiomycetes</taxon>
        <taxon>Eurotiomycetidae</taxon>
        <taxon>Eurotiales</taxon>
        <taxon>Aspergillaceae</taxon>
        <taxon>Aspergillus</taxon>
        <taxon>Aspergillus subgen. Nidulantes</taxon>
    </lineage>
</organism>
<feature type="transmembrane region" description="Helical" evidence="5">
    <location>
        <begin position="376"/>
        <end position="395"/>
    </location>
</feature>
<name>A0ABR4IWQ7_9EURO</name>
<comment type="caution">
    <text evidence="7">The sequence shown here is derived from an EMBL/GenBank/DDBJ whole genome shotgun (WGS) entry which is preliminary data.</text>
</comment>
<reference evidence="7 8" key="1">
    <citation type="submission" date="2024-07" db="EMBL/GenBank/DDBJ databases">
        <title>Section-level genome sequencing and comparative genomics of Aspergillus sections Usti and Cavernicolus.</title>
        <authorList>
            <consortium name="Lawrence Berkeley National Laboratory"/>
            <person name="Nybo J.L."/>
            <person name="Vesth T.C."/>
            <person name="Theobald S."/>
            <person name="Frisvad J.C."/>
            <person name="Larsen T.O."/>
            <person name="Kjaerboelling I."/>
            <person name="Rothschild-Mancinelli K."/>
            <person name="Lyhne E.K."/>
            <person name="Kogle M.E."/>
            <person name="Barry K."/>
            <person name="Clum A."/>
            <person name="Na H."/>
            <person name="Ledsgaard L."/>
            <person name="Lin J."/>
            <person name="Lipzen A."/>
            <person name="Kuo A."/>
            <person name="Riley R."/>
            <person name="Mondo S."/>
            <person name="Labutti K."/>
            <person name="Haridas S."/>
            <person name="Pangalinan J."/>
            <person name="Salamov A.A."/>
            <person name="Simmons B.A."/>
            <person name="Magnuson J.K."/>
            <person name="Chen J."/>
            <person name="Drula E."/>
            <person name="Henrissat B."/>
            <person name="Wiebenga A."/>
            <person name="Lubbers R.J."/>
            <person name="Gomes A.C."/>
            <person name="Makela M.R."/>
            <person name="Stajich J."/>
            <person name="Grigoriev I.V."/>
            <person name="Mortensen U.H."/>
            <person name="De Vries R.P."/>
            <person name="Baker S.E."/>
            <person name="Andersen M.R."/>
        </authorList>
    </citation>
    <scope>NUCLEOTIDE SEQUENCE [LARGE SCALE GENOMIC DNA]</scope>
    <source>
        <strain evidence="7 8">CBS 123904</strain>
    </source>
</reference>
<evidence type="ECO:0000256" key="3">
    <source>
        <dbReference type="ARBA" id="ARBA00022989"/>
    </source>
</evidence>
<keyword evidence="8" id="KW-1185">Reference proteome</keyword>
<evidence type="ECO:0000256" key="4">
    <source>
        <dbReference type="ARBA" id="ARBA00023136"/>
    </source>
</evidence>
<feature type="transmembrane region" description="Helical" evidence="5">
    <location>
        <begin position="185"/>
        <end position="206"/>
    </location>
</feature>